<feature type="region of interest" description="Disordered" evidence="1">
    <location>
        <begin position="199"/>
        <end position="232"/>
    </location>
</feature>
<organism evidence="2 3">
    <name type="scientific">Phytophthora boehmeriae</name>
    <dbReference type="NCBI Taxonomy" id="109152"/>
    <lineage>
        <taxon>Eukaryota</taxon>
        <taxon>Sar</taxon>
        <taxon>Stramenopiles</taxon>
        <taxon>Oomycota</taxon>
        <taxon>Peronosporomycetes</taxon>
        <taxon>Peronosporales</taxon>
        <taxon>Peronosporaceae</taxon>
        <taxon>Phytophthora</taxon>
    </lineage>
</organism>
<keyword evidence="3" id="KW-1185">Reference proteome</keyword>
<protein>
    <submittedName>
        <fullName evidence="2">Uncharacterized protein</fullName>
    </submittedName>
</protein>
<feature type="compositionally biased region" description="Low complexity" evidence="1">
    <location>
        <begin position="218"/>
        <end position="232"/>
    </location>
</feature>
<gene>
    <name evidence="2" type="ORF">PHYBOEH_005676</name>
</gene>
<evidence type="ECO:0000313" key="2">
    <source>
        <dbReference type="EMBL" id="KAG7402113.1"/>
    </source>
</evidence>
<proteinExistence type="predicted"/>
<evidence type="ECO:0000256" key="1">
    <source>
        <dbReference type="SAM" id="MobiDB-lite"/>
    </source>
</evidence>
<evidence type="ECO:0000313" key="3">
    <source>
        <dbReference type="Proteomes" id="UP000693981"/>
    </source>
</evidence>
<name>A0A8T1XDM7_9STRA</name>
<accession>A0A8T1XDM7</accession>
<comment type="caution">
    <text evidence="2">The sequence shown here is derived from an EMBL/GenBank/DDBJ whole genome shotgun (WGS) entry which is preliminary data.</text>
</comment>
<reference evidence="2" key="1">
    <citation type="submission" date="2021-02" db="EMBL/GenBank/DDBJ databases">
        <authorList>
            <person name="Palmer J.M."/>
        </authorList>
    </citation>
    <scope>NUCLEOTIDE SEQUENCE</scope>
    <source>
        <strain evidence="2">SCRP23</strain>
    </source>
</reference>
<dbReference type="AlphaFoldDB" id="A0A8T1XDM7"/>
<sequence>MSFEAELPAWKADQYMREYEHVFEGKEAREKYGDCVVSFEGRKWILLSAVVKMHHDHRSHSAPRLSKEDMFVKVFKGVSLNFDRGFGIVDRSSTAPWGDIYVRLDRVIYYKQDGTVFKTIFNMMRRQRWLEMFPDETEAGVHPGVGSSHKRNNPIHFNGEVEAVHSQDLPHTSPVEEIFQPILPMPAADGYRQIVPKPAKHQRTCTPRRIATNRIQSSKESASSSPSHATRG</sequence>
<dbReference type="EMBL" id="JAGDFL010000003">
    <property type="protein sequence ID" value="KAG7402113.1"/>
    <property type="molecule type" value="Genomic_DNA"/>
</dbReference>
<dbReference type="Proteomes" id="UP000693981">
    <property type="component" value="Unassembled WGS sequence"/>
</dbReference>